<evidence type="ECO:0000256" key="1">
    <source>
        <dbReference type="PROSITE-ProRule" id="PRU00047"/>
    </source>
</evidence>
<dbReference type="InterPro" id="IPR001878">
    <property type="entry name" value="Znf_CCHC"/>
</dbReference>
<sequence length="540" mass="59917">MLFECESRQKQFVVEVPIQANLVQQSAPFGSSLVEQNSLIESRLSDFSHRGRDSYRGRGQGGRGCPQCQLCGRLGHVAKKCYYWFDQLPGDSPLIEKGFSFGYNPNDAICCSHGPPPMPMSRGSLVHTRPMMQVNHVSVLTLVKWATAPSMGSYRFSNLVATHVSPTHSNVYSPSQIPLGSSINSHGQPAGSHATNSSTLQLDILILGQQIMSDIQTNEILLQGRTHDELYRFSLIFSSPVSKSICDPDLCLNNTELVNSHSSSIVCTTFELWHRRLGHPSSRQRKSHKFPFSASTAVYNNPFDLVVSDLWGLTPMDSKSNWCNFIKKSSNFRVTGVPPYLVLHGIHPDYAYLRSSGCSLASSSLATSSFTEICGIAYKDGFSSCSPTPKVPSIVIHDDAIRSLPLVLPINTHPMVTWSKIGVFKPKVLIVELDEREPHNIEEAFVSNEWRKVAHKEYDALIYNNTWTLASLLPGRKAIGCKWIFKVKCNPDGTVARRKGRLVGKKVVIKFLAMIFGKTFSPMVKPTTIRTILSIVVTNS</sequence>
<accession>A0A5B6WCH4</accession>
<evidence type="ECO:0000259" key="2">
    <source>
        <dbReference type="PROSITE" id="PS50158"/>
    </source>
</evidence>
<dbReference type="OrthoDB" id="1000646at2759"/>
<reference evidence="4" key="1">
    <citation type="journal article" date="2019" name="Plant Biotechnol. J.">
        <title>Genome sequencing of the Australian wild diploid species Gossypium australe highlights disease resistance and delayed gland morphogenesis.</title>
        <authorList>
            <person name="Cai Y."/>
            <person name="Cai X."/>
            <person name="Wang Q."/>
            <person name="Wang P."/>
            <person name="Zhang Y."/>
            <person name="Cai C."/>
            <person name="Xu Y."/>
            <person name="Wang K."/>
            <person name="Zhou Z."/>
            <person name="Wang C."/>
            <person name="Geng S."/>
            <person name="Li B."/>
            <person name="Dong Q."/>
            <person name="Hou Y."/>
            <person name="Wang H."/>
            <person name="Ai P."/>
            <person name="Liu Z."/>
            <person name="Yi F."/>
            <person name="Sun M."/>
            <person name="An G."/>
            <person name="Cheng J."/>
            <person name="Zhang Y."/>
            <person name="Shi Q."/>
            <person name="Xie Y."/>
            <person name="Shi X."/>
            <person name="Chang Y."/>
            <person name="Huang F."/>
            <person name="Chen Y."/>
            <person name="Hong S."/>
            <person name="Mi L."/>
            <person name="Sun Q."/>
            <person name="Zhang L."/>
            <person name="Zhou B."/>
            <person name="Peng R."/>
            <person name="Zhang X."/>
            <person name="Liu F."/>
        </authorList>
    </citation>
    <scope>NUCLEOTIDE SEQUENCE [LARGE SCALE GENOMIC DNA]</scope>
    <source>
        <strain evidence="4">cv. PA1801</strain>
    </source>
</reference>
<keyword evidence="4" id="KW-1185">Reference proteome</keyword>
<comment type="caution">
    <text evidence="3">The sequence shown here is derived from an EMBL/GenBank/DDBJ whole genome shotgun (WGS) entry which is preliminary data.</text>
</comment>
<evidence type="ECO:0000313" key="4">
    <source>
        <dbReference type="Proteomes" id="UP000325315"/>
    </source>
</evidence>
<protein>
    <submittedName>
        <fullName evidence="3">Putative LRR receptor-like serine/threonine-protein kinase</fullName>
    </submittedName>
</protein>
<keyword evidence="1" id="KW-0479">Metal-binding</keyword>
<feature type="domain" description="CCHC-type" evidence="2">
    <location>
        <begin position="68"/>
        <end position="81"/>
    </location>
</feature>
<dbReference type="Proteomes" id="UP000325315">
    <property type="component" value="Unassembled WGS sequence"/>
</dbReference>
<proteinExistence type="predicted"/>
<gene>
    <name evidence="3" type="ORF">EPI10_019939</name>
</gene>
<dbReference type="EMBL" id="SMMG02000003">
    <property type="protein sequence ID" value="KAA3479429.1"/>
    <property type="molecule type" value="Genomic_DNA"/>
</dbReference>
<organism evidence="3 4">
    <name type="scientific">Gossypium australe</name>
    <dbReference type="NCBI Taxonomy" id="47621"/>
    <lineage>
        <taxon>Eukaryota</taxon>
        <taxon>Viridiplantae</taxon>
        <taxon>Streptophyta</taxon>
        <taxon>Embryophyta</taxon>
        <taxon>Tracheophyta</taxon>
        <taxon>Spermatophyta</taxon>
        <taxon>Magnoliopsida</taxon>
        <taxon>eudicotyledons</taxon>
        <taxon>Gunneridae</taxon>
        <taxon>Pentapetalae</taxon>
        <taxon>rosids</taxon>
        <taxon>malvids</taxon>
        <taxon>Malvales</taxon>
        <taxon>Malvaceae</taxon>
        <taxon>Malvoideae</taxon>
        <taxon>Gossypium</taxon>
    </lineage>
</organism>
<keyword evidence="3" id="KW-0808">Transferase</keyword>
<evidence type="ECO:0000313" key="3">
    <source>
        <dbReference type="EMBL" id="KAA3479429.1"/>
    </source>
</evidence>
<name>A0A5B6WCH4_9ROSI</name>
<dbReference type="GO" id="GO:0008270">
    <property type="term" value="F:zinc ion binding"/>
    <property type="evidence" value="ECO:0007669"/>
    <property type="project" value="UniProtKB-KW"/>
</dbReference>
<keyword evidence="3" id="KW-0418">Kinase</keyword>
<keyword evidence="1" id="KW-0863">Zinc-finger</keyword>
<dbReference type="AlphaFoldDB" id="A0A5B6WCH4"/>
<keyword evidence="3" id="KW-0675">Receptor</keyword>
<dbReference type="GO" id="GO:0016301">
    <property type="term" value="F:kinase activity"/>
    <property type="evidence" value="ECO:0007669"/>
    <property type="project" value="UniProtKB-KW"/>
</dbReference>
<dbReference type="GO" id="GO:0003676">
    <property type="term" value="F:nucleic acid binding"/>
    <property type="evidence" value="ECO:0007669"/>
    <property type="project" value="InterPro"/>
</dbReference>
<dbReference type="PROSITE" id="PS50158">
    <property type="entry name" value="ZF_CCHC"/>
    <property type="match status" value="1"/>
</dbReference>
<keyword evidence="1" id="KW-0862">Zinc</keyword>